<dbReference type="AlphaFoldDB" id="A0A2V0RC63"/>
<protein>
    <submittedName>
        <fullName evidence="2">Uncharacterized protein</fullName>
    </submittedName>
</protein>
<organism evidence="2">
    <name type="scientific">viral metagenome</name>
    <dbReference type="NCBI Taxonomy" id="1070528"/>
    <lineage>
        <taxon>unclassified sequences</taxon>
        <taxon>metagenomes</taxon>
        <taxon>organismal metagenomes</taxon>
    </lineage>
</organism>
<evidence type="ECO:0000256" key="1">
    <source>
        <dbReference type="SAM" id="Phobius"/>
    </source>
</evidence>
<accession>A0A2V0RC63</accession>
<evidence type="ECO:0000313" key="2">
    <source>
        <dbReference type="EMBL" id="GBH22687.1"/>
    </source>
</evidence>
<comment type="caution">
    <text evidence="2">The sequence shown here is derived from an EMBL/GenBank/DDBJ whole genome shotgun (WGS) entry which is preliminary data.</text>
</comment>
<dbReference type="EMBL" id="BDQD01000129">
    <property type="protein sequence ID" value="GBH22687.1"/>
    <property type="molecule type" value="Genomic_RNA"/>
</dbReference>
<sequence length="237" mass="26334">MIFDFLKIKLEIKNVFRKLTGYNTTIIPRKEFGDERGFCSRSGRVDMQVPANPVNPIAVLAAIAYGLKATLTPVVYVLSVSKALVVATGTALVVRPGIPWRAVREVEKLLARILRYRSLTPIADEEVAIAMGNFLLGKLSIFASSPLAFASLLGVIAYFGINGVKSWIEFLVDYLSRGEGPSGRGNLPSPRNGQLFLPDTASIAEENRRLKLKIKQMERAKRFRGGNIKRDIDYEEY</sequence>
<keyword evidence="1" id="KW-0812">Transmembrane</keyword>
<name>A0A2V0RC63_9ZZZZ</name>
<reference evidence="2" key="1">
    <citation type="submission" date="2017-04" db="EMBL/GenBank/DDBJ databases">
        <title>Unveiling RNA virosphere associated with marine microorganisms.</title>
        <authorList>
            <person name="Urayama S."/>
            <person name="Takaki Y."/>
            <person name="Nishi S."/>
            <person name="Yoshida Y."/>
            <person name="Deguchi S."/>
            <person name="Takai K."/>
            <person name="Nunoura T."/>
        </authorList>
    </citation>
    <scope>NUCLEOTIDE SEQUENCE</scope>
</reference>
<proteinExistence type="predicted"/>
<keyword evidence="1" id="KW-1133">Transmembrane helix</keyword>
<feature type="transmembrane region" description="Helical" evidence="1">
    <location>
        <begin position="139"/>
        <end position="161"/>
    </location>
</feature>
<keyword evidence="1" id="KW-0472">Membrane</keyword>